<name>A0A5C8V3K1_9FLAO</name>
<evidence type="ECO:0000256" key="1">
    <source>
        <dbReference type="SAM" id="SignalP"/>
    </source>
</evidence>
<dbReference type="CDD" id="cd03143">
    <property type="entry name" value="A4_beta-galactosidase_middle_domain"/>
    <property type="match status" value="1"/>
</dbReference>
<feature type="chain" id="PRO_5022802892" evidence="1">
    <location>
        <begin position="19"/>
        <end position="839"/>
    </location>
</feature>
<feature type="domain" description="Peptidase M14" evidence="2">
    <location>
        <begin position="61"/>
        <end position="308"/>
    </location>
</feature>
<dbReference type="AlphaFoldDB" id="A0A5C8V3K1"/>
<accession>A0A5C8V3K1</accession>
<dbReference type="Proteomes" id="UP000321456">
    <property type="component" value="Unassembled WGS sequence"/>
</dbReference>
<comment type="caution">
    <text evidence="3">The sequence shown here is derived from an EMBL/GenBank/DDBJ whole genome shotgun (WGS) entry which is preliminary data.</text>
</comment>
<keyword evidence="3" id="KW-0645">Protease</keyword>
<dbReference type="EMBL" id="VRUR01000002">
    <property type="protein sequence ID" value="TXN35057.1"/>
    <property type="molecule type" value="Genomic_DNA"/>
</dbReference>
<dbReference type="Pfam" id="PF00246">
    <property type="entry name" value="Peptidase_M14"/>
    <property type="match status" value="1"/>
</dbReference>
<proteinExistence type="predicted"/>
<dbReference type="GO" id="GO:0004181">
    <property type="term" value="F:metallocarboxypeptidase activity"/>
    <property type="evidence" value="ECO:0007669"/>
    <property type="project" value="InterPro"/>
</dbReference>
<keyword evidence="3" id="KW-0121">Carboxypeptidase</keyword>
<evidence type="ECO:0000259" key="2">
    <source>
        <dbReference type="Pfam" id="PF00246"/>
    </source>
</evidence>
<dbReference type="GO" id="GO:0008270">
    <property type="term" value="F:zinc ion binding"/>
    <property type="evidence" value="ECO:0007669"/>
    <property type="project" value="InterPro"/>
</dbReference>
<evidence type="ECO:0000313" key="4">
    <source>
        <dbReference type="Proteomes" id="UP000321456"/>
    </source>
</evidence>
<gene>
    <name evidence="3" type="ORF">FVB32_10705</name>
</gene>
<dbReference type="InterPro" id="IPR029062">
    <property type="entry name" value="Class_I_gatase-like"/>
</dbReference>
<protein>
    <submittedName>
        <fullName evidence="3">Zinc carboxypeptidase</fullName>
    </submittedName>
</protein>
<organism evidence="3 4">
    <name type="scientific">Flagellimonas hymeniacidonis</name>
    <dbReference type="NCBI Taxonomy" id="2603628"/>
    <lineage>
        <taxon>Bacteria</taxon>
        <taxon>Pseudomonadati</taxon>
        <taxon>Bacteroidota</taxon>
        <taxon>Flavobacteriia</taxon>
        <taxon>Flavobacteriales</taxon>
        <taxon>Flavobacteriaceae</taxon>
        <taxon>Flagellimonas</taxon>
    </lineage>
</organism>
<dbReference type="Gene3D" id="3.40.630.10">
    <property type="entry name" value="Zn peptidases"/>
    <property type="match status" value="1"/>
</dbReference>
<sequence length="839" mass="95598">MKQFSVLFFVMFCLSLSAQNVTLDYYLPDGISYNPDIPKPSEVIGHEVGEWHVTHDKLVFYMQQLAASSDRMTIENRGETFEGRPVLLLTVTSPKNHQNIENIRQQHIALSDGEAGLNTSDMPIVVYQGFSIHGNEASGANASLAYAYYLAAAQGSEIDATLENTVILLDPSFNPDGLQRFAYWANTNRSENLNPDSNEREYHEVWPGGRTNHYWFDMNRDWLPVQLPESRARIATFHKWLPNILTDHHEMGTNSTFFFQPGEPTRVNPLTPKANQELTKEIATYHAKALDKIGSLYYSEENYDDYYYGKGSTFPDVNGSIGILFEQGSSRGHIQESENGTLTFPFTIRNQFTTALSTVEAAKNMRTKILNYQQKFYSDMRAEGSRSRTKAIIFGDSKDASKTWHLAEILNRHKIKFHELASDATISGKTYKKGYSYVVPMNQKNPRLINAMFEKRTTFQDSLFYDISAWTFPLAFNVDYANVSSLSNAGPEVVDFKALMGEVSKKSNYAYLFEWHEYYTPKALNKILEKGLRAKTAKSPFTLEGKQYDYGTIMVPVQNQKLNPNDLYDFLTDVAQESKIKITAVSTGLTQGIDLGSNDFDPIKKQKVAILVGDGVRSYDAGEIWHLFDTRYDMKITKIDTRYFNTADLSKYTDIILPSGWGDKILNKEGAEKIKKWVKDGGTVIGYRNTAKWFEKNEFLKLEMKKDTLVAKNIAFDQKSDFTGAQVTGGAIFEAKLDRSHPINFGYKNNRIAMFRNTNIYLKPEKNSYDNPIQYTNDPLLSGYISEENEELIKNSVPFKAKRMGNGRVILFTDNTNFRAFWYGTNKLLMNAIFFGQMM</sequence>
<keyword evidence="1" id="KW-0732">Signal</keyword>
<dbReference type="InterPro" id="IPR000834">
    <property type="entry name" value="Peptidase_M14"/>
</dbReference>
<keyword evidence="4" id="KW-1185">Reference proteome</keyword>
<dbReference type="SUPFAM" id="SSF53187">
    <property type="entry name" value="Zn-dependent exopeptidases"/>
    <property type="match status" value="1"/>
</dbReference>
<dbReference type="SUPFAM" id="SSF52317">
    <property type="entry name" value="Class I glutamine amidotransferase-like"/>
    <property type="match status" value="1"/>
</dbReference>
<reference evidence="3 4" key="1">
    <citation type="submission" date="2019-08" db="EMBL/GenBank/DDBJ databases">
        <title>Professor.</title>
        <authorList>
            <person name="Park J.S."/>
        </authorList>
    </citation>
    <scope>NUCLEOTIDE SEQUENCE [LARGE SCALE GENOMIC DNA]</scope>
    <source>
        <strain evidence="3 4">176CP5-101</strain>
    </source>
</reference>
<dbReference type="RefSeq" id="WP_147743790.1">
    <property type="nucleotide sequence ID" value="NZ_VRUR01000002.1"/>
</dbReference>
<feature type="signal peptide" evidence="1">
    <location>
        <begin position="1"/>
        <end position="18"/>
    </location>
</feature>
<dbReference type="GO" id="GO:0006508">
    <property type="term" value="P:proteolysis"/>
    <property type="evidence" value="ECO:0007669"/>
    <property type="project" value="InterPro"/>
</dbReference>
<keyword evidence="3" id="KW-0378">Hydrolase</keyword>
<evidence type="ECO:0000313" key="3">
    <source>
        <dbReference type="EMBL" id="TXN35057.1"/>
    </source>
</evidence>